<name>B9GAU2_ORYSJ</name>
<keyword evidence="1" id="KW-1133">Transmembrane helix</keyword>
<feature type="transmembrane region" description="Helical" evidence="1">
    <location>
        <begin position="30"/>
        <end position="63"/>
    </location>
</feature>
<gene>
    <name evidence="2" type="ORF">OsJ_33985</name>
</gene>
<keyword evidence="1" id="KW-0472">Membrane</keyword>
<dbReference type="AlphaFoldDB" id="B9GAU2"/>
<reference evidence="2" key="2">
    <citation type="submission" date="2008-12" db="EMBL/GenBank/DDBJ databases">
        <title>Improved gene annotation of the rice (Oryza sativa) genomes.</title>
        <authorList>
            <person name="Wang J."/>
            <person name="Li R."/>
            <person name="Fan W."/>
            <person name="Huang Q."/>
            <person name="Zhang J."/>
            <person name="Zhou Y."/>
            <person name="Hu Y."/>
            <person name="Zi S."/>
            <person name="Li J."/>
            <person name="Ni P."/>
            <person name="Zheng H."/>
            <person name="Zhang Y."/>
            <person name="Zhao M."/>
            <person name="Hao Q."/>
            <person name="McDermott J."/>
            <person name="Samudrala R."/>
            <person name="Kristiansen K."/>
            <person name="Wong G.K.-S."/>
        </authorList>
    </citation>
    <scope>NUCLEOTIDE SEQUENCE</scope>
</reference>
<accession>B9GAU2</accession>
<organism evidence="2">
    <name type="scientific">Oryza sativa subsp. japonica</name>
    <name type="common">Rice</name>
    <dbReference type="NCBI Taxonomy" id="39947"/>
    <lineage>
        <taxon>Eukaryota</taxon>
        <taxon>Viridiplantae</taxon>
        <taxon>Streptophyta</taxon>
        <taxon>Embryophyta</taxon>
        <taxon>Tracheophyta</taxon>
        <taxon>Spermatophyta</taxon>
        <taxon>Magnoliopsida</taxon>
        <taxon>Liliopsida</taxon>
        <taxon>Poales</taxon>
        <taxon>Poaceae</taxon>
        <taxon>BOP clade</taxon>
        <taxon>Oryzoideae</taxon>
        <taxon>Oryzeae</taxon>
        <taxon>Oryzinae</taxon>
        <taxon>Oryza</taxon>
        <taxon>Oryza sativa</taxon>
    </lineage>
</organism>
<dbReference type="Proteomes" id="UP000007752">
    <property type="component" value="Chromosome 11"/>
</dbReference>
<sequence length="140" mass="15966">MAAAVGEEDDDPFGVNSINERPEVRFINRYVLLQTCVLMAVRGLAFLALTWSTVVLLGGFVTLLQEKDFWYLTVISLIQSSSVHWTIGASHWSWRSGLYREYHPSICWRDARRQRPLLALCRAEPPDTYVGSGWSELVFS</sequence>
<dbReference type="PANTHER" id="PTHR33115:SF50">
    <property type="entry name" value="ARM REPEAT SUPERFAMILY PROTEIN"/>
    <property type="match status" value="1"/>
</dbReference>
<protein>
    <submittedName>
        <fullName evidence="2">Uncharacterized protein</fullName>
    </submittedName>
</protein>
<proteinExistence type="predicted"/>
<reference evidence="2" key="1">
    <citation type="journal article" date="2005" name="PLoS Biol.">
        <title>The genomes of Oryza sativa: a history of duplications.</title>
        <authorList>
            <person name="Yu J."/>
            <person name="Wang J."/>
            <person name="Lin W."/>
            <person name="Li S."/>
            <person name="Li H."/>
            <person name="Zhou J."/>
            <person name="Ni P."/>
            <person name="Dong W."/>
            <person name="Hu S."/>
            <person name="Zeng C."/>
            <person name="Zhang J."/>
            <person name="Zhang Y."/>
            <person name="Li R."/>
            <person name="Xu Z."/>
            <person name="Li S."/>
            <person name="Li X."/>
            <person name="Zheng H."/>
            <person name="Cong L."/>
            <person name="Lin L."/>
            <person name="Yin J."/>
            <person name="Geng J."/>
            <person name="Li G."/>
            <person name="Shi J."/>
            <person name="Liu J."/>
            <person name="Lv H."/>
            <person name="Li J."/>
            <person name="Wang J."/>
            <person name="Deng Y."/>
            <person name="Ran L."/>
            <person name="Shi X."/>
            <person name="Wang X."/>
            <person name="Wu Q."/>
            <person name="Li C."/>
            <person name="Ren X."/>
            <person name="Wang J."/>
            <person name="Wang X."/>
            <person name="Li D."/>
            <person name="Liu D."/>
            <person name="Zhang X."/>
            <person name="Ji Z."/>
            <person name="Zhao W."/>
            <person name="Sun Y."/>
            <person name="Zhang Z."/>
            <person name="Bao J."/>
            <person name="Han Y."/>
            <person name="Dong L."/>
            <person name="Ji J."/>
            <person name="Chen P."/>
            <person name="Wu S."/>
            <person name="Liu J."/>
            <person name="Xiao Y."/>
            <person name="Bu D."/>
            <person name="Tan J."/>
            <person name="Yang L."/>
            <person name="Ye C."/>
            <person name="Zhang J."/>
            <person name="Xu J."/>
            <person name="Zhou Y."/>
            <person name="Yu Y."/>
            <person name="Zhang B."/>
            <person name="Zhuang S."/>
            <person name="Wei H."/>
            <person name="Liu B."/>
            <person name="Lei M."/>
            <person name="Yu H."/>
            <person name="Li Y."/>
            <person name="Xu H."/>
            <person name="Wei S."/>
            <person name="He X."/>
            <person name="Fang L."/>
            <person name="Zhang Z."/>
            <person name="Zhang Y."/>
            <person name="Huang X."/>
            <person name="Su Z."/>
            <person name="Tong W."/>
            <person name="Li J."/>
            <person name="Tong Z."/>
            <person name="Li S."/>
            <person name="Ye J."/>
            <person name="Wang L."/>
            <person name="Fang L."/>
            <person name="Lei T."/>
            <person name="Chen C."/>
            <person name="Chen H."/>
            <person name="Xu Z."/>
            <person name="Li H."/>
            <person name="Huang H."/>
            <person name="Zhang F."/>
            <person name="Xu H."/>
            <person name="Li N."/>
            <person name="Zhao C."/>
            <person name="Li S."/>
            <person name="Dong L."/>
            <person name="Huang Y."/>
            <person name="Li L."/>
            <person name="Xi Y."/>
            <person name="Qi Q."/>
            <person name="Li W."/>
            <person name="Zhang B."/>
            <person name="Hu W."/>
            <person name="Zhang Y."/>
            <person name="Tian X."/>
            <person name="Jiao Y."/>
            <person name="Liang X."/>
            <person name="Jin J."/>
            <person name="Gao L."/>
            <person name="Zheng W."/>
            <person name="Hao B."/>
            <person name="Liu S."/>
            <person name="Wang W."/>
            <person name="Yuan L."/>
            <person name="Cao M."/>
            <person name="McDermott J."/>
            <person name="Samudrala R."/>
            <person name="Wang J."/>
            <person name="Wong G.K."/>
            <person name="Yang H."/>
        </authorList>
    </citation>
    <scope>NUCLEOTIDE SEQUENCE [LARGE SCALE GENOMIC DNA]</scope>
</reference>
<keyword evidence="1" id="KW-0812">Transmembrane</keyword>
<evidence type="ECO:0000256" key="1">
    <source>
        <dbReference type="SAM" id="Phobius"/>
    </source>
</evidence>
<evidence type="ECO:0000313" key="2">
    <source>
        <dbReference type="EMBL" id="EEE52148.1"/>
    </source>
</evidence>
<dbReference type="PANTHER" id="PTHR33115">
    <property type="entry name" value="ARM REPEAT SUPERFAMILY PROTEIN"/>
    <property type="match status" value="1"/>
</dbReference>
<dbReference type="EMBL" id="CM000148">
    <property type="protein sequence ID" value="EEE52148.1"/>
    <property type="molecule type" value="Genomic_DNA"/>
</dbReference>